<keyword evidence="3 6" id="KW-1133">Transmembrane helix</keyword>
<feature type="domain" description="Amino acid transporter transmembrane" evidence="7">
    <location>
        <begin position="42"/>
        <end position="103"/>
    </location>
</feature>
<feature type="domain" description="Amino acid transporter transmembrane" evidence="7">
    <location>
        <begin position="160"/>
        <end position="486"/>
    </location>
</feature>
<dbReference type="InterPro" id="IPR013057">
    <property type="entry name" value="AA_transpt_TM"/>
</dbReference>
<accession>A0A5E4N5P4</accession>
<feature type="transmembrane region" description="Helical" evidence="6">
    <location>
        <begin position="186"/>
        <end position="207"/>
    </location>
</feature>
<feature type="region of interest" description="Disordered" evidence="5">
    <location>
        <begin position="1"/>
        <end position="23"/>
    </location>
</feature>
<feature type="compositionally biased region" description="Polar residues" evidence="5">
    <location>
        <begin position="1"/>
        <end position="10"/>
    </location>
</feature>
<keyword evidence="4 6" id="KW-0472">Membrane</keyword>
<evidence type="ECO:0000256" key="1">
    <source>
        <dbReference type="ARBA" id="ARBA00004141"/>
    </source>
</evidence>
<gene>
    <name evidence="8" type="ORF">CINCED_3A023855</name>
</gene>
<dbReference type="GO" id="GO:0015179">
    <property type="term" value="F:L-amino acid transmembrane transporter activity"/>
    <property type="evidence" value="ECO:0007669"/>
    <property type="project" value="TreeGrafter"/>
</dbReference>
<evidence type="ECO:0000259" key="7">
    <source>
        <dbReference type="Pfam" id="PF01490"/>
    </source>
</evidence>
<keyword evidence="2 6" id="KW-0812">Transmembrane</keyword>
<dbReference type="EMBL" id="CABPRJ010001475">
    <property type="protein sequence ID" value="VVC38476.1"/>
    <property type="molecule type" value="Genomic_DNA"/>
</dbReference>
<dbReference type="OrthoDB" id="1684102at2759"/>
<organism evidence="8 9">
    <name type="scientific">Cinara cedri</name>
    <dbReference type="NCBI Taxonomy" id="506608"/>
    <lineage>
        <taxon>Eukaryota</taxon>
        <taxon>Metazoa</taxon>
        <taxon>Ecdysozoa</taxon>
        <taxon>Arthropoda</taxon>
        <taxon>Hexapoda</taxon>
        <taxon>Insecta</taxon>
        <taxon>Pterygota</taxon>
        <taxon>Neoptera</taxon>
        <taxon>Paraneoptera</taxon>
        <taxon>Hemiptera</taxon>
        <taxon>Sternorrhyncha</taxon>
        <taxon>Aphidomorpha</taxon>
        <taxon>Aphidoidea</taxon>
        <taxon>Aphididae</taxon>
        <taxon>Lachninae</taxon>
        <taxon>Cinara</taxon>
    </lineage>
</organism>
<dbReference type="AlphaFoldDB" id="A0A5E4N5P4"/>
<evidence type="ECO:0000313" key="9">
    <source>
        <dbReference type="Proteomes" id="UP000325440"/>
    </source>
</evidence>
<dbReference type="Pfam" id="PF01490">
    <property type="entry name" value="Aa_trans"/>
    <property type="match status" value="2"/>
</dbReference>
<feature type="transmembrane region" description="Helical" evidence="6">
    <location>
        <begin position="227"/>
        <end position="245"/>
    </location>
</feature>
<evidence type="ECO:0000256" key="5">
    <source>
        <dbReference type="SAM" id="MobiDB-lite"/>
    </source>
</evidence>
<dbReference type="GO" id="GO:0005774">
    <property type="term" value="C:vacuolar membrane"/>
    <property type="evidence" value="ECO:0007669"/>
    <property type="project" value="TreeGrafter"/>
</dbReference>
<feature type="transmembrane region" description="Helical" evidence="6">
    <location>
        <begin position="524"/>
        <end position="544"/>
    </location>
</feature>
<protein>
    <submittedName>
        <fullName evidence="8">Amino acid transporter, transmembrane domain</fullName>
    </submittedName>
</protein>
<feature type="transmembrane region" description="Helical" evidence="6">
    <location>
        <begin position="339"/>
        <end position="359"/>
    </location>
</feature>
<dbReference type="PANTHER" id="PTHR22950">
    <property type="entry name" value="AMINO ACID TRANSPORTER"/>
    <property type="match status" value="1"/>
</dbReference>
<evidence type="ECO:0000256" key="4">
    <source>
        <dbReference type="ARBA" id="ARBA00023136"/>
    </source>
</evidence>
<feature type="transmembrane region" description="Helical" evidence="6">
    <location>
        <begin position="433"/>
        <end position="453"/>
    </location>
</feature>
<feature type="transmembrane region" description="Helical" evidence="6">
    <location>
        <begin position="72"/>
        <end position="96"/>
    </location>
</feature>
<keyword evidence="9" id="KW-1185">Reference proteome</keyword>
<dbReference type="PANTHER" id="PTHR22950:SF349">
    <property type="entry name" value="AMINO ACID TRANSPORTER TRANSMEMBRANE DOMAIN-CONTAINING PROTEIN"/>
    <property type="match status" value="1"/>
</dbReference>
<name>A0A5E4N5P4_9HEMI</name>
<evidence type="ECO:0000256" key="3">
    <source>
        <dbReference type="ARBA" id="ARBA00022989"/>
    </source>
</evidence>
<dbReference type="Proteomes" id="UP000325440">
    <property type="component" value="Unassembled WGS sequence"/>
</dbReference>
<feature type="transmembrane region" description="Helical" evidence="6">
    <location>
        <begin position="21"/>
        <end position="39"/>
    </location>
</feature>
<comment type="subcellular location">
    <subcellularLocation>
        <location evidence="1">Membrane</location>
        <topology evidence="1">Multi-pass membrane protein</topology>
    </subcellularLocation>
</comment>
<feature type="transmembrane region" description="Helical" evidence="6">
    <location>
        <begin position="459"/>
        <end position="479"/>
    </location>
</feature>
<evidence type="ECO:0000313" key="8">
    <source>
        <dbReference type="EMBL" id="VVC38476.1"/>
    </source>
</evidence>
<evidence type="ECO:0000256" key="2">
    <source>
        <dbReference type="ARBA" id="ARBA00022692"/>
    </source>
</evidence>
<reference evidence="8 9" key="1">
    <citation type="submission" date="2019-08" db="EMBL/GenBank/DDBJ databases">
        <authorList>
            <person name="Alioto T."/>
            <person name="Alioto T."/>
            <person name="Gomez Garrido J."/>
        </authorList>
    </citation>
    <scope>NUCLEOTIDE SEQUENCE [LARGE SCALE GENOMIC DNA]</scope>
</reference>
<feature type="transmembrane region" description="Helical" evidence="6">
    <location>
        <begin position="257"/>
        <end position="275"/>
    </location>
</feature>
<evidence type="ECO:0000256" key="6">
    <source>
        <dbReference type="SAM" id="Phobius"/>
    </source>
</evidence>
<sequence>MEAQQETRGPSATKRRRHSRLMSNSSVMTAASAVVVSAGDKHKISNTEAIVHMVKATIGGGFLAMPEAFSNAGLLVGSVGTVIMGLSVLNMMSSIVRMSQALRSGKYAMNVLAEQNNKVSDGGAVNQRVDNRHGKLQPKHQYSNKLILPPMDYPETVAAVFQYGACGRFSWWAPFFKHFSKITLAVTYYGVNIIYVCILAGTFKQLIDHYTAAGMDNSWVGSLHGLSIRWYPIVTSLLIFPVGMVRLIKYLVPFSMAANACLLVGAGAVFYFIAWDDGMTPLGPEERAKLVIWPATHWSLFAGSTLCSMEGVGMLLHIENAMKKPLELAGPPTYTLHRSMVLIILLNGLLGFFGYIRYGSRCAGSISLNLPSGNKLSEAVKVMIAIGILLTYGLQLTVTVDLAWQKLRSILVKDHGVDGLTEEEEDSSPRLTAYYYGLRFVMIFGTILIATAVPDIGPLISLVGSVGLSILGLILPVLMETVWYWSPDHGYDDEEKQGRSETLDDGSATSAVRRRRFIRSSVRHVKNVCLFAMAVFALVGGAFYNVRDIANAFSGDGHGSPDPTVVTM</sequence>
<proteinExistence type="predicted"/>